<dbReference type="InterPro" id="IPR046539">
    <property type="entry name" value="DUF6604"/>
</dbReference>
<dbReference type="PANTHER" id="PTHR38795">
    <property type="entry name" value="DUF6604 DOMAIN-CONTAINING PROTEIN"/>
    <property type="match status" value="1"/>
</dbReference>
<keyword evidence="4" id="KW-1185">Reference proteome</keyword>
<name>A0A1B7NYM6_9EURO</name>
<dbReference type="Pfam" id="PF20253">
    <property type="entry name" value="DUF6604"/>
    <property type="match status" value="1"/>
</dbReference>
<feature type="compositionally biased region" description="Basic and acidic residues" evidence="1">
    <location>
        <begin position="63"/>
        <end position="75"/>
    </location>
</feature>
<dbReference type="EMBL" id="LGUA01000393">
    <property type="protein sequence ID" value="OAX81872.1"/>
    <property type="molecule type" value="Genomic_DNA"/>
</dbReference>
<reference evidence="3 4" key="1">
    <citation type="submission" date="2015-07" db="EMBL/GenBank/DDBJ databases">
        <title>Emmonsia species relationships and genome sequence.</title>
        <authorList>
            <person name="Cuomo C.A."/>
            <person name="Schwartz I.S."/>
            <person name="Kenyon C."/>
            <person name="de Hoog G.S."/>
            <person name="Govender N.P."/>
            <person name="Botha A."/>
            <person name="Moreno L."/>
            <person name="de Vries M."/>
            <person name="Munoz J.F."/>
            <person name="Stielow J.B."/>
        </authorList>
    </citation>
    <scope>NUCLEOTIDE SEQUENCE [LARGE SCALE GENOMIC DNA]</scope>
    <source>
        <strain evidence="3 4">CBS 136260</strain>
    </source>
</reference>
<organism evidence="3 4">
    <name type="scientific">Emergomyces africanus</name>
    <dbReference type="NCBI Taxonomy" id="1955775"/>
    <lineage>
        <taxon>Eukaryota</taxon>
        <taxon>Fungi</taxon>
        <taxon>Dikarya</taxon>
        <taxon>Ascomycota</taxon>
        <taxon>Pezizomycotina</taxon>
        <taxon>Eurotiomycetes</taxon>
        <taxon>Eurotiomycetidae</taxon>
        <taxon>Onygenales</taxon>
        <taxon>Ajellomycetaceae</taxon>
        <taxon>Emergomyces</taxon>
    </lineage>
</organism>
<dbReference type="PANTHER" id="PTHR38795:SF1">
    <property type="entry name" value="DUF6604 DOMAIN-CONTAINING PROTEIN"/>
    <property type="match status" value="1"/>
</dbReference>
<dbReference type="AlphaFoldDB" id="A0A1B7NYM6"/>
<dbReference type="STRING" id="1658172.A0A1B7NYM6"/>
<protein>
    <recommendedName>
        <fullName evidence="2">DUF6604 domain-containing protein</fullName>
    </recommendedName>
</protein>
<evidence type="ECO:0000259" key="2">
    <source>
        <dbReference type="Pfam" id="PF20253"/>
    </source>
</evidence>
<dbReference type="OrthoDB" id="5238236at2759"/>
<dbReference type="Proteomes" id="UP000091918">
    <property type="component" value="Unassembled WGS sequence"/>
</dbReference>
<comment type="caution">
    <text evidence="3">The sequence shown here is derived from an EMBL/GenBank/DDBJ whole genome shotgun (WGS) entry which is preliminary data.</text>
</comment>
<feature type="domain" description="DUF6604" evidence="2">
    <location>
        <begin position="12"/>
        <end position="294"/>
    </location>
</feature>
<gene>
    <name evidence="3" type="ORF">ACJ72_03785</name>
</gene>
<feature type="region of interest" description="Disordered" evidence="1">
    <location>
        <begin position="34"/>
        <end position="91"/>
    </location>
</feature>
<evidence type="ECO:0000313" key="3">
    <source>
        <dbReference type="EMBL" id="OAX81872.1"/>
    </source>
</evidence>
<evidence type="ECO:0000313" key="4">
    <source>
        <dbReference type="Proteomes" id="UP000091918"/>
    </source>
</evidence>
<sequence length="307" mass="34067">MLSDLQTSSYLQYKANTDAVVSWLATTARERGYPIDLRAGNPSSQRQEQQQQPRRLKSTSKKQAHEAEAGRKTEVMVEAADGPGPKLSTGTLPVKEYTRLAEYVAAATDPLIVVPASIETALYRAITTRREYSIEIASRSPRDEESKASDDRHAHFIRVLEEVREILRPRFATNPAKYLADAGANKPIVEPNVKILRNLANKFESLEVQEPSQEFVEAPNIIPDAVPPPKINPKVIPDAPGPPKVNLNVIPPATPLPKVKEEVKHGKQSLRAPKEACFGFGLLLQDCATLQIFIYIPELDIKTRHSN</sequence>
<evidence type="ECO:0000256" key="1">
    <source>
        <dbReference type="SAM" id="MobiDB-lite"/>
    </source>
</evidence>
<accession>A0A1B7NYM6</accession>
<proteinExistence type="predicted"/>